<feature type="region of interest" description="Disordered" evidence="2">
    <location>
        <begin position="113"/>
        <end position="325"/>
    </location>
</feature>
<feature type="compositionally biased region" description="Acidic residues" evidence="2">
    <location>
        <begin position="129"/>
        <end position="138"/>
    </location>
</feature>
<feature type="coiled-coil region" evidence="1">
    <location>
        <begin position="406"/>
        <end position="461"/>
    </location>
</feature>
<evidence type="ECO:0000313" key="4">
    <source>
        <dbReference type="EMBL" id="RCK64671.1"/>
    </source>
</evidence>
<keyword evidence="5" id="KW-1185">Reference proteome</keyword>
<dbReference type="EMBL" id="QLNQ01000022">
    <property type="protein sequence ID" value="RCK64671.1"/>
    <property type="molecule type" value="Genomic_DNA"/>
</dbReference>
<dbReference type="AlphaFoldDB" id="A0A367YI23"/>
<feature type="compositionally biased region" description="Basic residues" evidence="2">
    <location>
        <begin position="161"/>
        <end position="177"/>
    </location>
</feature>
<accession>A0A367YI23</accession>
<dbReference type="Proteomes" id="UP000253472">
    <property type="component" value="Unassembled WGS sequence"/>
</dbReference>
<organism evidence="4 5">
    <name type="scientific">Candida viswanathii</name>
    <dbReference type="NCBI Taxonomy" id="5486"/>
    <lineage>
        <taxon>Eukaryota</taxon>
        <taxon>Fungi</taxon>
        <taxon>Dikarya</taxon>
        <taxon>Ascomycota</taxon>
        <taxon>Saccharomycotina</taxon>
        <taxon>Pichiomycetes</taxon>
        <taxon>Debaryomycetaceae</taxon>
        <taxon>Candida/Lodderomyces clade</taxon>
        <taxon>Candida</taxon>
    </lineage>
</organism>
<feature type="domain" description="Inner kinetochore subunit AME1" evidence="3">
    <location>
        <begin position="384"/>
        <end position="517"/>
    </location>
</feature>
<name>A0A367YI23_9ASCO</name>
<proteinExistence type="predicted"/>
<comment type="caution">
    <text evidence="4">The sequence shown here is derived from an EMBL/GenBank/DDBJ whole genome shotgun (WGS) entry which is preliminary data.</text>
</comment>
<evidence type="ECO:0000259" key="3">
    <source>
        <dbReference type="Pfam" id="PF20994"/>
    </source>
</evidence>
<sequence length="523" mass="58212">MDSRSLKKSARIRGSGARNVQPSELNINNNKPRIPNTNNRINKKDARIRGSGTRNTKTGQSLSISSSSVENKRLVSQLSSALIHKEDLELTRSTRRKSSILPYTIIDELPPARRPKKRVSFKEQAPPEPEPEIPDINDVETPGLPFSSPQENSLISAPKKSVGRPKKQKSHRGRKPKAQQAEEESASDTSFLKAEEIDAKIAKVRQRIKESSLIGHGGRRKRLNNSSFLDSPRSENSEAGLIGGSVRKAKRTKKKKDGESSLISEPPAKGTQRAVIPTPSPEPESVDSEEDEEVRRDEDDRDDPDYGSSAMPGRRHLPPSTRDRRIALPLLSQTKSRISIDYPTLVNASNSRGRVQRARLLDVLRSLISTFEPPPSVPTKNLPIHETFKDNLLAGVDKLRDAATTVEDIAKNINSVQRAKKELRQMILDLRKDHTDIGNQLNQLRVDMKEKKEEAESLSLLTDQLKLAKESVHGGESATSSQGLNNQVQLQLFSLGKVLNPTTGLYPKLQRINNKLDHLDNDI</sequence>
<protein>
    <recommendedName>
        <fullName evidence="3">Inner kinetochore subunit AME1 domain-containing protein</fullName>
    </recommendedName>
</protein>
<evidence type="ECO:0000313" key="5">
    <source>
        <dbReference type="Proteomes" id="UP000253472"/>
    </source>
</evidence>
<evidence type="ECO:0000256" key="2">
    <source>
        <dbReference type="SAM" id="MobiDB-lite"/>
    </source>
</evidence>
<dbReference type="Pfam" id="PF20994">
    <property type="entry name" value="CENPU"/>
    <property type="match status" value="1"/>
</dbReference>
<feature type="compositionally biased region" description="Basic residues" evidence="2">
    <location>
        <begin position="1"/>
        <end position="11"/>
    </location>
</feature>
<gene>
    <name evidence="4" type="ORF">Cantr_00402</name>
</gene>
<dbReference type="InterPro" id="IPR048743">
    <property type="entry name" value="AME1"/>
</dbReference>
<feature type="region of interest" description="Disordered" evidence="2">
    <location>
        <begin position="1"/>
        <end position="67"/>
    </location>
</feature>
<evidence type="ECO:0000256" key="1">
    <source>
        <dbReference type="SAM" id="Coils"/>
    </source>
</evidence>
<feature type="compositionally biased region" description="Low complexity" evidence="2">
    <location>
        <begin position="26"/>
        <end position="40"/>
    </location>
</feature>
<reference evidence="4 5" key="1">
    <citation type="submission" date="2018-06" db="EMBL/GenBank/DDBJ databases">
        <title>Whole genome sequencing of Candida tropicalis (genome annotated by CSBL at Korea University).</title>
        <authorList>
            <person name="Ahn J."/>
        </authorList>
    </citation>
    <scope>NUCLEOTIDE SEQUENCE [LARGE SCALE GENOMIC DNA]</scope>
    <source>
        <strain evidence="4 5">ATCC 20962</strain>
    </source>
</reference>
<feature type="compositionally biased region" description="Polar residues" evidence="2">
    <location>
        <begin position="52"/>
        <end position="67"/>
    </location>
</feature>
<keyword evidence="1" id="KW-0175">Coiled coil</keyword>
<dbReference type="OrthoDB" id="3995136at2759"/>